<evidence type="ECO:0000256" key="3">
    <source>
        <dbReference type="ARBA" id="ARBA00012980"/>
    </source>
</evidence>
<dbReference type="InterPro" id="IPR018094">
    <property type="entry name" value="Thymidylate_kinase"/>
</dbReference>
<comment type="pathway">
    <text evidence="1">Pyrimidine metabolism; dTTP biosynthesis.</text>
</comment>
<evidence type="ECO:0000256" key="5">
    <source>
        <dbReference type="ARBA" id="ARBA00022679"/>
    </source>
</evidence>
<keyword evidence="8 11" id="KW-0418">Kinase</keyword>
<name>A0A8H8TYA2_9HELO</name>
<dbReference type="RefSeq" id="XP_031005707.1">
    <property type="nucleotide sequence ID" value="XM_031149810.1"/>
</dbReference>
<evidence type="ECO:0000256" key="6">
    <source>
        <dbReference type="ARBA" id="ARBA00022727"/>
    </source>
</evidence>
<keyword evidence="12" id="KW-1185">Reference proteome</keyword>
<dbReference type="GO" id="GO:0004550">
    <property type="term" value="F:nucleoside diphosphate kinase activity"/>
    <property type="evidence" value="ECO:0007669"/>
    <property type="project" value="TreeGrafter"/>
</dbReference>
<evidence type="ECO:0000313" key="12">
    <source>
        <dbReference type="Proteomes" id="UP000431533"/>
    </source>
</evidence>
<dbReference type="GO" id="GO:0006233">
    <property type="term" value="P:dTDP biosynthetic process"/>
    <property type="evidence" value="ECO:0007669"/>
    <property type="project" value="InterPro"/>
</dbReference>
<dbReference type="EMBL" id="QGMH01000059">
    <property type="protein sequence ID" value="TVY26919.1"/>
    <property type="molecule type" value="Genomic_DNA"/>
</dbReference>
<keyword evidence="5" id="KW-0808">Transferase</keyword>
<accession>A0A8H8TYA2</accession>
<dbReference type="Pfam" id="PF02223">
    <property type="entry name" value="Thymidylate_kin"/>
    <property type="match status" value="1"/>
</dbReference>
<evidence type="ECO:0000259" key="10">
    <source>
        <dbReference type="Pfam" id="PF02223"/>
    </source>
</evidence>
<sequence length="241" mass="26715">MASPSEDPYPWQEPAKPVSRGAFIVVEGLDRAGKSTQVKKLCDRLYAEGHNVKAIGFPDRTSPIGKMISSYLKSQTEMDDHAIHLLFTTNRWEKAQWMKDQIAHGYTLICDRYYYSGIVYSAAKQLPSLSLAWARQPEVGLPRPDRVVFLDLDPEAAVKRGGYGDEKYEKREMQERVRELFLGLLGRGGEESSDFFVVDASVGVEDVAASIWGEVGKVVNAVEGGKWLELGSVGALEEEGG</sequence>
<evidence type="ECO:0000313" key="11">
    <source>
        <dbReference type="EMBL" id="TVY26919.1"/>
    </source>
</evidence>
<dbReference type="Proteomes" id="UP000431533">
    <property type="component" value="Unassembled WGS sequence"/>
</dbReference>
<keyword evidence="7" id="KW-0547">Nucleotide-binding</keyword>
<dbReference type="PANTHER" id="PTHR10344:SF1">
    <property type="entry name" value="THYMIDYLATE KINASE"/>
    <property type="match status" value="1"/>
</dbReference>
<dbReference type="PROSITE" id="PS01331">
    <property type="entry name" value="THYMIDYLATE_KINASE"/>
    <property type="match status" value="1"/>
</dbReference>
<evidence type="ECO:0000256" key="7">
    <source>
        <dbReference type="ARBA" id="ARBA00022741"/>
    </source>
</evidence>
<dbReference type="SUPFAM" id="SSF52540">
    <property type="entry name" value="P-loop containing nucleoside triphosphate hydrolases"/>
    <property type="match status" value="1"/>
</dbReference>
<comment type="similarity">
    <text evidence="2">Belongs to the thymidylate kinase family.</text>
</comment>
<dbReference type="EC" id="2.7.4.9" evidence="3"/>
<dbReference type="Gene3D" id="3.40.50.300">
    <property type="entry name" value="P-loop containing nucleotide triphosphate hydrolases"/>
    <property type="match status" value="1"/>
</dbReference>
<feature type="domain" description="Thymidylate kinase-like" evidence="10">
    <location>
        <begin position="26"/>
        <end position="211"/>
    </location>
</feature>
<reference evidence="11 12" key="1">
    <citation type="submission" date="2018-05" db="EMBL/GenBank/DDBJ databases">
        <title>Genome sequencing and assembly of the regulated plant pathogen Lachnellula willkommii and related sister species for the development of diagnostic species identification markers.</title>
        <authorList>
            <person name="Giroux E."/>
            <person name="Bilodeau G."/>
        </authorList>
    </citation>
    <scope>NUCLEOTIDE SEQUENCE [LARGE SCALE GENOMIC DNA]</scope>
    <source>
        <strain evidence="11 12">CBS 185.66</strain>
    </source>
</reference>
<dbReference type="FunFam" id="3.40.50.300:FF:000679">
    <property type="entry name" value="Thymidylate kinase"/>
    <property type="match status" value="1"/>
</dbReference>
<dbReference type="GO" id="GO:0006235">
    <property type="term" value="P:dTTP biosynthetic process"/>
    <property type="evidence" value="ECO:0007669"/>
    <property type="project" value="TreeGrafter"/>
</dbReference>
<dbReference type="OrthoDB" id="425602at2759"/>
<evidence type="ECO:0000256" key="2">
    <source>
        <dbReference type="ARBA" id="ARBA00009776"/>
    </source>
</evidence>
<dbReference type="NCBIfam" id="TIGR00041">
    <property type="entry name" value="DTMP_kinase"/>
    <property type="match status" value="1"/>
</dbReference>
<keyword evidence="9" id="KW-0067">ATP-binding</keyword>
<dbReference type="GO" id="GO:0004798">
    <property type="term" value="F:dTMP kinase activity"/>
    <property type="evidence" value="ECO:0007669"/>
    <property type="project" value="UniProtKB-EC"/>
</dbReference>
<protein>
    <recommendedName>
        <fullName evidence="4">Thymidylate kinase</fullName>
        <ecNumber evidence="3">2.7.4.9</ecNumber>
    </recommendedName>
</protein>
<gene>
    <name evidence="11" type="primary">tmp1</name>
    <name evidence="11" type="ORF">LHYA1_G004856</name>
</gene>
<dbReference type="GO" id="GO:0005634">
    <property type="term" value="C:nucleus"/>
    <property type="evidence" value="ECO:0007669"/>
    <property type="project" value="TreeGrafter"/>
</dbReference>
<evidence type="ECO:0000256" key="9">
    <source>
        <dbReference type="ARBA" id="ARBA00022840"/>
    </source>
</evidence>
<keyword evidence="6" id="KW-0545">Nucleotide biosynthesis</keyword>
<dbReference type="GO" id="GO:0005524">
    <property type="term" value="F:ATP binding"/>
    <property type="evidence" value="ECO:0007669"/>
    <property type="project" value="UniProtKB-KW"/>
</dbReference>
<evidence type="ECO:0000256" key="8">
    <source>
        <dbReference type="ARBA" id="ARBA00022777"/>
    </source>
</evidence>
<comment type="caution">
    <text evidence="11">The sequence shown here is derived from an EMBL/GenBank/DDBJ whole genome shotgun (WGS) entry which is preliminary data.</text>
</comment>
<evidence type="ECO:0000256" key="4">
    <source>
        <dbReference type="ARBA" id="ARBA00017144"/>
    </source>
</evidence>
<dbReference type="InterPro" id="IPR018095">
    <property type="entry name" value="Thymidylate_kin_CS"/>
</dbReference>
<dbReference type="CDD" id="cd01672">
    <property type="entry name" value="TMPK"/>
    <property type="match status" value="1"/>
</dbReference>
<dbReference type="AlphaFoldDB" id="A0A8H8TYA2"/>
<dbReference type="GeneID" id="41985054"/>
<dbReference type="HAMAP" id="MF_00165">
    <property type="entry name" value="Thymidylate_kinase"/>
    <property type="match status" value="1"/>
</dbReference>
<evidence type="ECO:0000256" key="1">
    <source>
        <dbReference type="ARBA" id="ARBA00004992"/>
    </source>
</evidence>
<dbReference type="InterPro" id="IPR039430">
    <property type="entry name" value="Thymidylate_kin-like_dom"/>
</dbReference>
<organism evidence="11 12">
    <name type="scientific">Lachnellula hyalina</name>
    <dbReference type="NCBI Taxonomy" id="1316788"/>
    <lineage>
        <taxon>Eukaryota</taxon>
        <taxon>Fungi</taxon>
        <taxon>Dikarya</taxon>
        <taxon>Ascomycota</taxon>
        <taxon>Pezizomycotina</taxon>
        <taxon>Leotiomycetes</taxon>
        <taxon>Helotiales</taxon>
        <taxon>Lachnaceae</taxon>
        <taxon>Lachnellula</taxon>
    </lineage>
</organism>
<dbReference type="GO" id="GO:0005829">
    <property type="term" value="C:cytosol"/>
    <property type="evidence" value="ECO:0007669"/>
    <property type="project" value="TreeGrafter"/>
</dbReference>
<dbReference type="InterPro" id="IPR027417">
    <property type="entry name" value="P-loop_NTPase"/>
</dbReference>
<dbReference type="GO" id="GO:0006227">
    <property type="term" value="P:dUDP biosynthetic process"/>
    <property type="evidence" value="ECO:0007669"/>
    <property type="project" value="TreeGrafter"/>
</dbReference>
<dbReference type="PANTHER" id="PTHR10344">
    <property type="entry name" value="THYMIDYLATE KINASE"/>
    <property type="match status" value="1"/>
</dbReference>
<proteinExistence type="inferred from homology"/>